<name>A0AAP0RQU0_LIQFO</name>
<dbReference type="Pfam" id="PF13912">
    <property type="entry name" value="zf-C2H2_6"/>
    <property type="match status" value="1"/>
</dbReference>
<dbReference type="PANTHER" id="PTHR45801:SF119">
    <property type="entry name" value="ZINC FINGER PROTEIN 10-LIKE"/>
    <property type="match status" value="1"/>
</dbReference>
<keyword evidence="6" id="KW-0804">Transcription</keyword>
<dbReference type="SUPFAM" id="SSF57667">
    <property type="entry name" value="beta-beta-alpha zinc fingers"/>
    <property type="match status" value="1"/>
</dbReference>
<comment type="subcellular location">
    <subcellularLocation>
        <location evidence="1">Nucleus</location>
    </subcellularLocation>
</comment>
<evidence type="ECO:0000256" key="9">
    <source>
        <dbReference type="SAM" id="MobiDB-lite"/>
    </source>
</evidence>
<evidence type="ECO:0000256" key="4">
    <source>
        <dbReference type="ARBA" id="ARBA00022833"/>
    </source>
</evidence>
<evidence type="ECO:0000256" key="6">
    <source>
        <dbReference type="ARBA" id="ARBA00023163"/>
    </source>
</evidence>
<keyword evidence="12" id="KW-1185">Reference proteome</keyword>
<proteinExistence type="predicted"/>
<dbReference type="InterPro" id="IPR036236">
    <property type="entry name" value="Znf_C2H2_sf"/>
</dbReference>
<dbReference type="PROSITE" id="PS50157">
    <property type="entry name" value="ZINC_FINGER_C2H2_2"/>
    <property type="match status" value="1"/>
</dbReference>
<dbReference type="SMART" id="SM00355">
    <property type="entry name" value="ZnF_C2H2"/>
    <property type="match status" value="1"/>
</dbReference>
<protein>
    <recommendedName>
        <fullName evidence="10">C2H2-type domain-containing protein</fullName>
    </recommendedName>
</protein>
<sequence length="251" mass="27909">MEHARYGFCTKCKLHCNKTCFDASGKSCGEEAIEEDAARPSGAFLWPPRCYQCSFCRREFRSAQALGGHMNVHRRDRAKLIKPSPSPPRNQEQHLQNPSQSMGVESPVSPSSASAQSTQENCNGQEHDKVSFFSSPHSSWPNSVMIRVLSIPDSTMNGERTSVKPNSKDQKEGDFGMPGSTVCLNLVVGPRKEEIANCKRRRVNEPSLPLFLKTSSMIGRRHLESHAVRLSTGAIEELDLELRLGDRPKAK</sequence>
<accession>A0AAP0RQU0</accession>
<evidence type="ECO:0000313" key="12">
    <source>
        <dbReference type="Proteomes" id="UP001415857"/>
    </source>
</evidence>
<feature type="compositionally biased region" description="Polar residues" evidence="9">
    <location>
        <begin position="152"/>
        <end position="165"/>
    </location>
</feature>
<dbReference type="Proteomes" id="UP001415857">
    <property type="component" value="Unassembled WGS sequence"/>
</dbReference>
<dbReference type="EMBL" id="JBBPBK010000008">
    <property type="protein sequence ID" value="KAK9280595.1"/>
    <property type="molecule type" value="Genomic_DNA"/>
</dbReference>
<feature type="compositionally biased region" description="Polar residues" evidence="9">
    <location>
        <begin position="89"/>
        <end position="103"/>
    </location>
</feature>
<feature type="compositionally biased region" description="Low complexity" evidence="9">
    <location>
        <begin position="104"/>
        <end position="120"/>
    </location>
</feature>
<feature type="region of interest" description="Disordered" evidence="9">
    <location>
        <begin position="68"/>
        <end position="138"/>
    </location>
</feature>
<organism evidence="11 12">
    <name type="scientific">Liquidambar formosana</name>
    <name type="common">Formosan gum</name>
    <dbReference type="NCBI Taxonomy" id="63359"/>
    <lineage>
        <taxon>Eukaryota</taxon>
        <taxon>Viridiplantae</taxon>
        <taxon>Streptophyta</taxon>
        <taxon>Embryophyta</taxon>
        <taxon>Tracheophyta</taxon>
        <taxon>Spermatophyta</taxon>
        <taxon>Magnoliopsida</taxon>
        <taxon>eudicotyledons</taxon>
        <taxon>Gunneridae</taxon>
        <taxon>Pentapetalae</taxon>
        <taxon>Saxifragales</taxon>
        <taxon>Altingiaceae</taxon>
        <taxon>Liquidambar</taxon>
    </lineage>
</organism>
<comment type="caution">
    <text evidence="11">The sequence shown here is derived from an EMBL/GenBank/DDBJ whole genome shotgun (WGS) entry which is preliminary data.</text>
</comment>
<feature type="domain" description="C2H2-type" evidence="10">
    <location>
        <begin position="51"/>
        <end position="78"/>
    </location>
</feature>
<dbReference type="AlphaFoldDB" id="A0AAP0RQU0"/>
<dbReference type="InterPro" id="IPR013087">
    <property type="entry name" value="Znf_C2H2_type"/>
</dbReference>
<keyword evidence="2" id="KW-0479">Metal-binding</keyword>
<dbReference type="PANTHER" id="PTHR45801">
    <property type="entry name" value="OS07G0101800 PROTEIN"/>
    <property type="match status" value="1"/>
</dbReference>
<reference evidence="11 12" key="1">
    <citation type="journal article" date="2024" name="Plant J.">
        <title>Genome sequences and population genomics reveal climatic adaptation and genomic divergence between two closely related sweetgum species.</title>
        <authorList>
            <person name="Xu W.Q."/>
            <person name="Ren C.Q."/>
            <person name="Zhang X.Y."/>
            <person name="Comes H.P."/>
            <person name="Liu X.H."/>
            <person name="Li Y.G."/>
            <person name="Kettle C.J."/>
            <person name="Jalonen R."/>
            <person name="Gaisberger H."/>
            <person name="Ma Y.Z."/>
            <person name="Qiu Y.X."/>
        </authorList>
    </citation>
    <scope>NUCLEOTIDE SEQUENCE [LARGE SCALE GENOMIC DNA]</scope>
    <source>
        <strain evidence="11">Hangzhou</strain>
    </source>
</reference>
<evidence type="ECO:0000259" key="10">
    <source>
        <dbReference type="PROSITE" id="PS50157"/>
    </source>
</evidence>
<evidence type="ECO:0000256" key="5">
    <source>
        <dbReference type="ARBA" id="ARBA00023015"/>
    </source>
</evidence>
<evidence type="ECO:0000256" key="3">
    <source>
        <dbReference type="ARBA" id="ARBA00022771"/>
    </source>
</evidence>
<dbReference type="Gene3D" id="3.30.160.60">
    <property type="entry name" value="Classic Zinc Finger"/>
    <property type="match status" value="1"/>
</dbReference>
<keyword evidence="3 8" id="KW-0863">Zinc-finger</keyword>
<keyword evidence="7" id="KW-0539">Nucleus</keyword>
<gene>
    <name evidence="11" type="ORF">L1049_014289</name>
</gene>
<evidence type="ECO:0000256" key="8">
    <source>
        <dbReference type="PROSITE-ProRule" id="PRU00042"/>
    </source>
</evidence>
<dbReference type="GO" id="GO:0005634">
    <property type="term" value="C:nucleus"/>
    <property type="evidence" value="ECO:0007669"/>
    <property type="project" value="UniProtKB-SubCell"/>
</dbReference>
<dbReference type="InterPro" id="IPR052426">
    <property type="entry name" value="Plant_dev_regulator"/>
</dbReference>
<evidence type="ECO:0000256" key="1">
    <source>
        <dbReference type="ARBA" id="ARBA00004123"/>
    </source>
</evidence>
<evidence type="ECO:0000256" key="2">
    <source>
        <dbReference type="ARBA" id="ARBA00022723"/>
    </source>
</evidence>
<dbReference type="GO" id="GO:0008270">
    <property type="term" value="F:zinc ion binding"/>
    <property type="evidence" value="ECO:0007669"/>
    <property type="project" value="UniProtKB-KW"/>
</dbReference>
<dbReference type="PROSITE" id="PS00028">
    <property type="entry name" value="ZINC_FINGER_C2H2_1"/>
    <property type="match status" value="1"/>
</dbReference>
<keyword evidence="5" id="KW-0805">Transcription regulation</keyword>
<keyword evidence="4" id="KW-0862">Zinc</keyword>
<evidence type="ECO:0000313" key="11">
    <source>
        <dbReference type="EMBL" id="KAK9280595.1"/>
    </source>
</evidence>
<evidence type="ECO:0000256" key="7">
    <source>
        <dbReference type="ARBA" id="ARBA00023242"/>
    </source>
</evidence>
<feature type="region of interest" description="Disordered" evidence="9">
    <location>
        <begin position="152"/>
        <end position="177"/>
    </location>
</feature>